<organism evidence="1 2">
    <name type="scientific">Fasciola gigantica</name>
    <name type="common">Giant liver fluke</name>
    <dbReference type="NCBI Taxonomy" id="46835"/>
    <lineage>
        <taxon>Eukaryota</taxon>
        <taxon>Metazoa</taxon>
        <taxon>Spiralia</taxon>
        <taxon>Lophotrochozoa</taxon>
        <taxon>Platyhelminthes</taxon>
        <taxon>Trematoda</taxon>
        <taxon>Digenea</taxon>
        <taxon>Plagiorchiida</taxon>
        <taxon>Echinostomata</taxon>
        <taxon>Echinostomatoidea</taxon>
        <taxon>Fasciolidae</taxon>
        <taxon>Fasciola</taxon>
    </lineage>
</organism>
<accession>A0A504YSL2</accession>
<gene>
    <name evidence="1" type="ORF">FGIG_06520</name>
</gene>
<keyword evidence="2" id="KW-1185">Reference proteome</keyword>
<proteinExistence type="predicted"/>
<dbReference type="AlphaFoldDB" id="A0A504YSL2"/>
<dbReference type="OrthoDB" id="19014at2759"/>
<dbReference type="EMBL" id="SUNJ01005462">
    <property type="protein sequence ID" value="TPP63625.1"/>
    <property type="molecule type" value="Genomic_DNA"/>
</dbReference>
<reference evidence="1 2" key="1">
    <citation type="submission" date="2019-04" db="EMBL/GenBank/DDBJ databases">
        <title>Annotation for the trematode Fasciola gigantica.</title>
        <authorList>
            <person name="Choi Y.-J."/>
        </authorList>
    </citation>
    <scope>NUCLEOTIDE SEQUENCE [LARGE SCALE GENOMIC DNA]</scope>
    <source>
        <strain evidence="1">Uganda_cow_1</strain>
    </source>
</reference>
<dbReference type="Proteomes" id="UP000316759">
    <property type="component" value="Unassembled WGS sequence"/>
</dbReference>
<name>A0A504YSL2_FASGI</name>
<evidence type="ECO:0000313" key="1">
    <source>
        <dbReference type="EMBL" id="TPP63625.1"/>
    </source>
</evidence>
<protein>
    <submittedName>
        <fullName evidence="1">Protein phosphatase 1 regulatory subunit 16A</fullName>
    </submittedName>
</protein>
<comment type="caution">
    <text evidence="1">The sequence shown here is derived from an EMBL/GenBank/DDBJ whole genome shotgun (WGS) entry which is preliminary data.</text>
</comment>
<evidence type="ECO:0000313" key="2">
    <source>
        <dbReference type="Proteomes" id="UP000316759"/>
    </source>
</evidence>
<sequence length="115" mass="13611">MTDILARPRSIPLNNVGLNSMVPQGRIDVRRLEAARSNRQLQLEEWEEYDRKMRSLDKKKQHSKQESKSKRVIFQKQYVLLDATLNNDIDEGQPVILEVILIYRTEFRFEPGQLE</sequence>